<gene>
    <name evidence="1" type="ORF">L3Q82_004262</name>
</gene>
<accession>A0ACB8VJ38</accession>
<comment type="caution">
    <text evidence="1">The sequence shown here is derived from an EMBL/GenBank/DDBJ whole genome shotgun (WGS) entry which is preliminary data.</text>
</comment>
<dbReference type="Proteomes" id="UP000831701">
    <property type="component" value="Chromosome 20"/>
</dbReference>
<reference evidence="1" key="1">
    <citation type="submission" date="2022-04" db="EMBL/GenBank/DDBJ databases">
        <title>Jade perch genome.</title>
        <authorList>
            <person name="Chao B."/>
        </authorList>
    </citation>
    <scope>NUCLEOTIDE SEQUENCE</scope>
    <source>
        <strain evidence="1">CB-2022</strain>
    </source>
</reference>
<sequence length="108" mass="12083">MWHSGILSLYYVQPKKFNLPKTAMVHFDTAIVKFILASSITIRYAATAAKDKGRLQRIIRSAEKVIGCNLPPLQDLDASRPPKRAAMTQPSLESTEVCQGAFRKHVNE</sequence>
<proteinExistence type="predicted"/>
<name>A0ACB8VJ38_9TELE</name>
<organism evidence="1 2">
    <name type="scientific">Scortum barcoo</name>
    <name type="common">barcoo grunter</name>
    <dbReference type="NCBI Taxonomy" id="214431"/>
    <lineage>
        <taxon>Eukaryota</taxon>
        <taxon>Metazoa</taxon>
        <taxon>Chordata</taxon>
        <taxon>Craniata</taxon>
        <taxon>Vertebrata</taxon>
        <taxon>Euteleostomi</taxon>
        <taxon>Actinopterygii</taxon>
        <taxon>Neopterygii</taxon>
        <taxon>Teleostei</taxon>
        <taxon>Neoteleostei</taxon>
        <taxon>Acanthomorphata</taxon>
        <taxon>Eupercaria</taxon>
        <taxon>Centrarchiformes</taxon>
        <taxon>Terapontoidei</taxon>
        <taxon>Terapontidae</taxon>
        <taxon>Scortum</taxon>
    </lineage>
</organism>
<protein>
    <submittedName>
        <fullName evidence="1">Uncharacterized protein</fullName>
    </submittedName>
</protein>
<keyword evidence="2" id="KW-1185">Reference proteome</keyword>
<evidence type="ECO:0000313" key="1">
    <source>
        <dbReference type="EMBL" id="KAI3355670.1"/>
    </source>
</evidence>
<dbReference type="EMBL" id="CM041550">
    <property type="protein sequence ID" value="KAI3355670.1"/>
    <property type="molecule type" value="Genomic_DNA"/>
</dbReference>
<evidence type="ECO:0000313" key="2">
    <source>
        <dbReference type="Proteomes" id="UP000831701"/>
    </source>
</evidence>